<name>A0A371P6S5_9BACL</name>
<evidence type="ECO:0000313" key="1">
    <source>
        <dbReference type="EMBL" id="REK71595.1"/>
    </source>
</evidence>
<gene>
    <name evidence="1" type="ORF">DX130_21645</name>
</gene>
<dbReference type="Proteomes" id="UP000261905">
    <property type="component" value="Unassembled WGS sequence"/>
</dbReference>
<keyword evidence="2" id="KW-1185">Reference proteome</keyword>
<evidence type="ECO:0000313" key="2">
    <source>
        <dbReference type="Proteomes" id="UP000261905"/>
    </source>
</evidence>
<proteinExistence type="predicted"/>
<dbReference type="EMBL" id="QUBQ01000005">
    <property type="protein sequence ID" value="REK71595.1"/>
    <property type="molecule type" value="Genomic_DNA"/>
</dbReference>
<dbReference type="AlphaFoldDB" id="A0A371P6S5"/>
<comment type="caution">
    <text evidence="1">The sequence shown here is derived from an EMBL/GenBank/DDBJ whole genome shotgun (WGS) entry which is preliminary data.</text>
</comment>
<organism evidence="1 2">
    <name type="scientific">Paenibacillus paeoniae</name>
    <dbReference type="NCBI Taxonomy" id="2292705"/>
    <lineage>
        <taxon>Bacteria</taxon>
        <taxon>Bacillati</taxon>
        <taxon>Bacillota</taxon>
        <taxon>Bacilli</taxon>
        <taxon>Bacillales</taxon>
        <taxon>Paenibacillaceae</taxon>
        <taxon>Paenibacillus</taxon>
    </lineage>
</organism>
<accession>A0A371P6S5</accession>
<protein>
    <submittedName>
        <fullName evidence="1">Uncharacterized protein</fullName>
    </submittedName>
</protein>
<reference evidence="1 2" key="1">
    <citation type="submission" date="2018-08" db="EMBL/GenBank/DDBJ databases">
        <title>Paenibacillus sp. M4BSY-1, whole genome shotgun sequence.</title>
        <authorList>
            <person name="Tuo L."/>
        </authorList>
    </citation>
    <scope>NUCLEOTIDE SEQUENCE [LARGE SCALE GENOMIC DNA]</scope>
    <source>
        <strain evidence="1 2">M4BSY-1</strain>
    </source>
</reference>
<sequence length="106" mass="12425">MLPNLLIRNISFLKNFLKERAYYSSWKERVIYRLICLESCTVDELAYSFEDEFHPLLVKPLIFHLIAIGNFHTEVNQTVGSESMITINSLMNPLLIHENRVMSDVH</sequence>